<dbReference type="Gene3D" id="3.40.30.10">
    <property type="entry name" value="Glutaredoxin"/>
    <property type="match status" value="1"/>
</dbReference>
<evidence type="ECO:0000256" key="6">
    <source>
        <dbReference type="NCBIfam" id="TIGR01068"/>
    </source>
</evidence>
<organism evidence="11 12">
    <name type="scientific">Candidatus Ghiorseimicrobium undicola</name>
    <dbReference type="NCBI Taxonomy" id="1974746"/>
    <lineage>
        <taxon>Bacteria</taxon>
        <taxon>Pseudomonadati</taxon>
        <taxon>Candidatus Omnitrophota</taxon>
        <taxon>Candidatus Ghiorseimicrobium</taxon>
    </lineage>
</organism>
<evidence type="ECO:0000256" key="1">
    <source>
        <dbReference type="ARBA" id="ARBA00008987"/>
    </source>
</evidence>
<reference evidence="11 12" key="1">
    <citation type="submission" date="2017-09" db="EMBL/GenBank/DDBJ databases">
        <title>Depth-based differentiation of microbial function through sediment-hosted aquifers and enrichment of novel symbionts in the deep terrestrial subsurface.</title>
        <authorList>
            <person name="Probst A.J."/>
            <person name="Ladd B."/>
            <person name="Jarett J.K."/>
            <person name="Geller-Mcgrath D.E."/>
            <person name="Sieber C.M."/>
            <person name="Emerson J.B."/>
            <person name="Anantharaman K."/>
            <person name="Thomas B.C."/>
            <person name="Malmstrom R."/>
            <person name="Stieglmeier M."/>
            <person name="Klingl A."/>
            <person name="Woyke T."/>
            <person name="Ryan C.M."/>
            <person name="Banfield J.F."/>
        </authorList>
    </citation>
    <scope>NUCLEOTIDE SEQUENCE [LARGE SCALE GENOMIC DNA]</scope>
    <source>
        <strain evidence="11">CG11_big_fil_rev_8_21_14_0_20_42_13</strain>
    </source>
</reference>
<evidence type="ECO:0000313" key="11">
    <source>
        <dbReference type="EMBL" id="PIQ88321.1"/>
    </source>
</evidence>
<name>A0A2H0LVA9_9BACT</name>
<feature type="site" description="Contributes to redox potential value" evidence="8">
    <location>
        <position position="32"/>
    </location>
</feature>
<dbReference type="PROSITE" id="PS51352">
    <property type="entry name" value="THIOREDOXIN_2"/>
    <property type="match status" value="1"/>
</dbReference>
<dbReference type="InterPro" id="IPR036249">
    <property type="entry name" value="Thioredoxin-like_sf"/>
</dbReference>
<comment type="similarity">
    <text evidence="1 7">Belongs to the thioredoxin family.</text>
</comment>
<evidence type="ECO:0000256" key="2">
    <source>
        <dbReference type="ARBA" id="ARBA00022448"/>
    </source>
</evidence>
<feature type="site" description="Deprotonates C-terminal active site Cys" evidence="8">
    <location>
        <position position="25"/>
    </location>
</feature>
<dbReference type="SUPFAM" id="SSF52833">
    <property type="entry name" value="Thioredoxin-like"/>
    <property type="match status" value="1"/>
</dbReference>
<keyword evidence="5 9" id="KW-0676">Redox-active center</keyword>
<dbReference type="InterPro" id="IPR005746">
    <property type="entry name" value="Thioredoxin"/>
</dbReference>
<feature type="domain" description="Thioredoxin" evidence="10">
    <location>
        <begin position="1"/>
        <end position="106"/>
    </location>
</feature>
<evidence type="ECO:0000256" key="5">
    <source>
        <dbReference type="ARBA" id="ARBA00023284"/>
    </source>
</evidence>
<evidence type="ECO:0000256" key="9">
    <source>
        <dbReference type="PIRSR" id="PIRSR000077-4"/>
    </source>
</evidence>
<dbReference type="AlphaFoldDB" id="A0A2H0LVA9"/>
<proteinExistence type="inferred from homology"/>
<evidence type="ECO:0000256" key="4">
    <source>
        <dbReference type="ARBA" id="ARBA00023157"/>
    </source>
</evidence>
<evidence type="ECO:0000256" key="8">
    <source>
        <dbReference type="PIRSR" id="PIRSR000077-1"/>
    </source>
</evidence>
<dbReference type="CDD" id="cd02947">
    <property type="entry name" value="TRX_family"/>
    <property type="match status" value="1"/>
</dbReference>
<feature type="active site" description="Nucleophile" evidence="8">
    <location>
        <position position="31"/>
    </location>
</feature>
<evidence type="ECO:0000259" key="10">
    <source>
        <dbReference type="PROSITE" id="PS51352"/>
    </source>
</evidence>
<dbReference type="NCBIfam" id="TIGR01068">
    <property type="entry name" value="thioredoxin"/>
    <property type="match status" value="1"/>
</dbReference>
<dbReference type="Proteomes" id="UP000229641">
    <property type="component" value="Unassembled WGS sequence"/>
</dbReference>
<keyword evidence="3" id="KW-0249">Electron transport</keyword>
<feature type="disulfide bond" description="Redox-active" evidence="9">
    <location>
        <begin position="31"/>
        <end position="34"/>
    </location>
</feature>
<keyword evidence="4 9" id="KW-1015">Disulfide bond</keyword>
<protein>
    <recommendedName>
        <fullName evidence="6 7">Thioredoxin</fullName>
    </recommendedName>
</protein>
<dbReference type="PROSITE" id="PS00194">
    <property type="entry name" value="THIOREDOXIN_1"/>
    <property type="match status" value="1"/>
</dbReference>
<evidence type="ECO:0000256" key="3">
    <source>
        <dbReference type="ARBA" id="ARBA00022982"/>
    </source>
</evidence>
<feature type="site" description="Contributes to redox potential value" evidence="8">
    <location>
        <position position="33"/>
    </location>
</feature>
<dbReference type="EMBL" id="PCWA01000109">
    <property type="protein sequence ID" value="PIQ88321.1"/>
    <property type="molecule type" value="Genomic_DNA"/>
</dbReference>
<dbReference type="Pfam" id="PF00085">
    <property type="entry name" value="Thioredoxin"/>
    <property type="match status" value="1"/>
</dbReference>
<dbReference type="PANTHER" id="PTHR45663:SF11">
    <property type="entry name" value="GEO12009P1"/>
    <property type="match status" value="1"/>
</dbReference>
<dbReference type="PIRSF" id="PIRSF000077">
    <property type="entry name" value="Thioredoxin"/>
    <property type="match status" value="1"/>
</dbReference>
<dbReference type="PRINTS" id="PR00421">
    <property type="entry name" value="THIOREDOXIN"/>
</dbReference>
<sequence>MSLIHLSDGNFNQEVVSSALPVLVDFSASWCGPCKAIAPIVEELAEEYKGRLKVGKLDIDEGQDTASNYGIMSVPTLVIFKNGKVVNQVVGALSKQQLKQKIDSSL</sequence>
<evidence type="ECO:0000256" key="7">
    <source>
        <dbReference type="PIRNR" id="PIRNR000077"/>
    </source>
</evidence>
<dbReference type="FunFam" id="3.40.30.10:FF:000001">
    <property type="entry name" value="Thioredoxin"/>
    <property type="match status" value="1"/>
</dbReference>
<dbReference type="GO" id="GO:0015035">
    <property type="term" value="F:protein-disulfide reductase activity"/>
    <property type="evidence" value="ECO:0007669"/>
    <property type="project" value="UniProtKB-UniRule"/>
</dbReference>
<keyword evidence="2" id="KW-0813">Transport</keyword>
<dbReference type="GO" id="GO:0005829">
    <property type="term" value="C:cytosol"/>
    <property type="evidence" value="ECO:0007669"/>
    <property type="project" value="TreeGrafter"/>
</dbReference>
<accession>A0A2H0LVA9</accession>
<dbReference type="GO" id="GO:0045454">
    <property type="term" value="P:cell redox homeostasis"/>
    <property type="evidence" value="ECO:0007669"/>
    <property type="project" value="TreeGrafter"/>
</dbReference>
<dbReference type="PANTHER" id="PTHR45663">
    <property type="entry name" value="GEO12009P1"/>
    <property type="match status" value="1"/>
</dbReference>
<comment type="caution">
    <text evidence="11">The sequence shown here is derived from an EMBL/GenBank/DDBJ whole genome shotgun (WGS) entry which is preliminary data.</text>
</comment>
<dbReference type="InterPro" id="IPR013766">
    <property type="entry name" value="Thioredoxin_domain"/>
</dbReference>
<gene>
    <name evidence="11" type="primary">trxA</name>
    <name evidence="11" type="ORF">COV72_08420</name>
</gene>
<dbReference type="InterPro" id="IPR017937">
    <property type="entry name" value="Thioredoxin_CS"/>
</dbReference>
<feature type="active site" description="Nucleophile" evidence="8">
    <location>
        <position position="34"/>
    </location>
</feature>
<evidence type="ECO:0000313" key="12">
    <source>
        <dbReference type="Proteomes" id="UP000229641"/>
    </source>
</evidence>